<dbReference type="GO" id="GO:0006508">
    <property type="term" value="P:proteolysis"/>
    <property type="evidence" value="ECO:0007669"/>
    <property type="project" value="UniProtKB-KW"/>
</dbReference>
<evidence type="ECO:0000256" key="2">
    <source>
        <dbReference type="ARBA" id="ARBA00022670"/>
    </source>
</evidence>
<evidence type="ECO:0000256" key="4">
    <source>
        <dbReference type="ARBA" id="ARBA00022825"/>
    </source>
</evidence>
<organism evidence="9 10">
    <name type="scientific">Shewanella hanedai</name>
    <name type="common">Alteromonas hanedai</name>
    <dbReference type="NCBI Taxonomy" id="25"/>
    <lineage>
        <taxon>Bacteria</taxon>
        <taxon>Pseudomonadati</taxon>
        <taxon>Pseudomonadota</taxon>
        <taxon>Gammaproteobacteria</taxon>
        <taxon>Alteromonadales</taxon>
        <taxon>Shewanellaceae</taxon>
        <taxon>Shewanella</taxon>
    </lineage>
</organism>
<keyword evidence="3 5" id="KW-0378">Hydrolase</keyword>
<dbReference type="Gene3D" id="3.40.50.200">
    <property type="entry name" value="Peptidase S8/S53 domain"/>
    <property type="match status" value="1"/>
</dbReference>
<name>A0A553JU48_SHEHA</name>
<protein>
    <submittedName>
        <fullName evidence="9">PatA/PatG family cyanobactin maturation protease</fullName>
    </submittedName>
</protein>
<feature type="domain" description="Peptidase S8/S53" evidence="6">
    <location>
        <begin position="22"/>
        <end position="265"/>
    </location>
</feature>
<dbReference type="Pfam" id="PF18065">
    <property type="entry name" value="PatG_C"/>
    <property type="match status" value="1"/>
</dbReference>
<dbReference type="InterPro" id="IPR023830">
    <property type="entry name" value="Peptidase_S8A_PatG"/>
</dbReference>
<gene>
    <name evidence="9" type="ORF">FN961_03130</name>
</gene>
<evidence type="ECO:0000259" key="7">
    <source>
        <dbReference type="Pfam" id="PF18047"/>
    </source>
</evidence>
<evidence type="ECO:0000313" key="9">
    <source>
        <dbReference type="EMBL" id="TRY15983.1"/>
    </source>
</evidence>
<evidence type="ECO:0000256" key="3">
    <source>
        <dbReference type="ARBA" id="ARBA00022801"/>
    </source>
</evidence>
<evidence type="ECO:0000259" key="8">
    <source>
        <dbReference type="Pfam" id="PF18065"/>
    </source>
</evidence>
<evidence type="ECO:0000256" key="1">
    <source>
        <dbReference type="ARBA" id="ARBA00011073"/>
    </source>
</evidence>
<feature type="domain" description="PatG" evidence="7">
    <location>
        <begin position="407"/>
        <end position="497"/>
    </location>
</feature>
<dbReference type="PRINTS" id="PR00723">
    <property type="entry name" value="SUBTILISIN"/>
</dbReference>
<dbReference type="GO" id="GO:0004252">
    <property type="term" value="F:serine-type endopeptidase activity"/>
    <property type="evidence" value="ECO:0007669"/>
    <property type="project" value="UniProtKB-UniRule"/>
</dbReference>
<feature type="active site" description="Charge relay system" evidence="5">
    <location>
        <position position="63"/>
    </location>
</feature>
<dbReference type="EMBL" id="VKGK01000002">
    <property type="protein sequence ID" value="TRY15983.1"/>
    <property type="molecule type" value="Genomic_DNA"/>
</dbReference>
<evidence type="ECO:0000313" key="10">
    <source>
        <dbReference type="Proteomes" id="UP000318126"/>
    </source>
</evidence>
<dbReference type="Pfam" id="PF00082">
    <property type="entry name" value="Peptidase_S8"/>
    <property type="match status" value="1"/>
</dbReference>
<keyword evidence="4 5" id="KW-0720">Serine protease</keyword>
<accession>A0A553JU48</accession>
<dbReference type="InterPro" id="IPR040636">
    <property type="entry name" value="PatG_C"/>
</dbReference>
<dbReference type="NCBIfam" id="TIGR03895">
    <property type="entry name" value="protease_PatA"/>
    <property type="match status" value="1"/>
</dbReference>
<reference evidence="10" key="1">
    <citation type="submission" date="2019-07" db="EMBL/GenBank/DDBJ databases">
        <title>Shewanella sp. YLB-08 draft genomic sequence.</title>
        <authorList>
            <person name="Yu L."/>
        </authorList>
    </citation>
    <scope>NUCLEOTIDE SEQUENCE [LARGE SCALE GENOMIC DNA]</scope>
    <source>
        <strain evidence="10">JCM 20706</strain>
    </source>
</reference>
<dbReference type="SUPFAM" id="SSF52743">
    <property type="entry name" value="Subtilisin-like"/>
    <property type="match status" value="1"/>
</dbReference>
<evidence type="ECO:0000256" key="5">
    <source>
        <dbReference type="PROSITE-ProRule" id="PRU01240"/>
    </source>
</evidence>
<dbReference type="PROSITE" id="PS00138">
    <property type="entry name" value="SUBTILASE_SER"/>
    <property type="match status" value="1"/>
</dbReference>
<proteinExistence type="inferred from homology"/>
<sequence length="666" mass="71663">MSNISELPGLQELWSETKGDAAVCIAILDGPVDLSHACFDGANITEVETIAKSPAGLDSASQHGTHVSSVIFAQHDSEVLGIAPQCRGLIVPIYTSSNGGSRVCSQLDLARAINQALAHGADIINISGGELTSSGSAEPVLEKAIQQCIDSGVMVVAAAGNNGCRCLHVPASISTVLTVGAMDENGEPLQFSNWGDNYQENGILALGENVLGAESGSGTVIRSGTSFSAPIVSGIAALLLSLQHKNGVDATAQKIRSTLLDTAESCNRETEADCQRVLRGRLNIKSAHSSIKIQIANNLSQQKIPPQFYPSSFNSKVDVNHALNTSYIRTTSDLINQRRNIMSENSLANTTVSETGVTESNATINQEVISEVAIPEPISITPSAIQASEVEASDCGCNQAKAEPEKAYALGQIGFDFGTEAKRDAFQQISGINIHDPIAVLDYFEVDPASAANVIWTLSLDATVVYAIQPYGPFASNTFDRLKNLLKSQLHDNMERVSVPGLISGSETLLNGQIVPLIFPDLRGMYGWSTNELIELIAGVCPTDKKKAELHANKIEGIQNFLERIYYEVRNLGTTPQERAMNYAATNAFQVSEAYTKAIQADMKLDRIEVERSPICRPGSDCWDVKLGFFNPAKRLEQARHVYRFTVDVSGVIPVTVGKVRHWDVY</sequence>
<dbReference type="PROSITE" id="PS51892">
    <property type="entry name" value="SUBTILASE"/>
    <property type="match status" value="1"/>
</dbReference>
<evidence type="ECO:0000259" key="6">
    <source>
        <dbReference type="Pfam" id="PF00082"/>
    </source>
</evidence>
<dbReference type="Proteomes" id="UP000318126">
    <property type="component" value="Unassembled WGS sequence"/>
</dbReference>
<dbReference type="PANTHER" id="PTHR43806:SF11">
    <property type="entry name" value="CEREVISIN-RELATED"/>
    <property type="match status" value="1"/>
</dbReference>
<dbReference type="InterPro" id="IPR015500">
    <property type="entry name" value="Peptidase_S8_subtilisin-rel"/>
</dbReference>
<keyword evidence="2 5" id="KW-0645">Protease</keyword>
<dbReference type="Pfam" id="PF18047">
    <property type="entry name" value="PatG_D"/>
    <property type="match status" value="1"/>
</dbReference>
<dbReference type="InterPro" id="IPR040483">
    <property type="entry name" value="PatG_dom"/>
</dbReference>
<keyword evidence="10" id="KW-1185">Reference proteome</keyword>
<dbReference type="OrthoDB" id="9790784at2"/>
<feature type="active site" description="Charge relay system" evidence="5">
    <location>
        <position position="226"/>
    </location>
</feature>
<dbReference type="CDD" id="cd07476">
    <property type="entry name" value="Peptidases_S8_thiazoline_oxidase_subtilisin-like_protease"/>
    <property type="match status" value="1"/>
</dbReference>
<comment type="caution">
    <text evidence="9">The sequence shown here is derived from an EMBL/GenBank/DDBJ whole genome shotgun (WGS) entry which is preliminary data.</text>
</comment>
<comment type="similarity">
    <text evidence="1 5">Belongs to the peptidase S8 family.</text>
</comment>
<feature type="domain" description="PatG C-terminal" evidence="8">
    <location>
        <begin position="555"/>
        <end position="663"/>
    </location>
</feature>
<dbReference type="RefSeq" id="WP_143563078.1">
    <property type="nucleotide sequence ID" value="NZ_BMPL01000002.1"/>
</dbReference>
<dbReference type="InterPro" id="IPR050131">
    <property type="entry name" value="Peptidase_S8_subtilisin-like"/>
</dbReference>
<dbReference type="AlphaFoldDB" id="A0A553JU48"/>
<dbReference type="PANTHER" id="PTHR43806">
    <property type="entry name" value="PEPTIDASE S8"/>
    <property type="match status" value="1"/>
</dbReference>
<dbReference type="InterPro" id="IPR036852">
    <property type="entry name" value="Peptidase_S8/S53_dom_sf"/>
</dbReference>
<dbReference type="InterPro" id="IPR000209">
    <property type="entry name" value="Peptidase_S8/S53_dom"/>
</dbReference>
<dbReference type="GO" id="GO:0005615">
    <property type="term" value="C:extracellular space"/>
    <property type="evidence" value="ECO:0007669"/>
    <property type="project" value="TreeGrafter"/>
</dbReference>
<feature type="active site" description="Charge relay system" evidence="5">
    <location>
        <position position="29"/>
    </location>
</feature>
<dbReference type="InterPro" id="IPR034056">
    <property type="entry name" value="Pep_S8_PatG/PatA-like"/>
</dbReference>
<dbReference type="InterPro" id="IPR023828">
    <property type="entry name" value="Peptidase_S8_Ser-AS"/>
</dbReference>